<keyword evidence="2" id="KW-1185">Reference proteome</keyword>
<dbReference type="RefSeq" id="WP_128521029.1">
    <property type="nucleotide sequence ID" value="NZ_RJQC01000004.1"/>
</dbReference>
<accession>A0A3N0HYX9</accession>
<dbReference type="SUPFAM" id="SSF56784">
    <property type="entry name" value="HAD-like"/>
    <property type="match status" value="1"/>
</dbReference>
<evidence type="ECO:0000313" key="1">
    <source>
        <dbReference type="EMBL" id="RNM29342.1"/>
    </source>
</evidence>
<sequence>MKLFATDYDGTLKVDGTIQEKDLLSIYQWKAKGNLFVIDTGRSMESILEQVQLYKLPVDYFVTNNGGMAFDASQKEIFSTYLDPVMAIDIMYIAKMVGGIVSYVVNDGFYRHRIIVDDQLEEKRYPNLAPDITEAQLHAQGKYAQIVLSMASKEQALQLEKRINDHFADQIVAYANQYVVDVVPKNISKATGIARICALHHIDKNNIYTIGDGNNDIPLITFSPHGAAVDWASEEVKNQASQVVGSIAELLGGE</sequence>
<dbReference type="GO" id="GO:0005829">
    <property type="term" value="C:cytosol"/>
    <property type="evidence" value="ECO:0007669"/>
    <property type="project" value="TreeGrafter"/>
</dbReference>
<dbReference type="Pfam" id="PF08282">
    <property type="entry name" value="Hydrolase_3"/>
    <property type="match status" value="1"/>
</dbReference>
<proteinExistence type="predicted"/>
<dbReference type="NCBIfam" id="TIGR01484">
    <property type="entry name" value="HAD-SF-IIB"/>
    <property type="match status" value="1"/>
</dbReference>
<dbReference type="InterPro" id="IPR006379">
    <property type="entry name" value="HAD-SF_hydro_IIB"/>
</dbReference>
<dbReference type="EMBL" id="RJQC01000004">
    <property type="protein sequence ID" value="RNM29342.1"/>
    <property type="molecule type" value="Genomic_DNA"/>
</dbReference>
<dbReference type="GO" id="GO:0016791">
    <property type="term" value="F:phosphatase activity"/>
    <property type="evidence" value="ECO:0007669"/>
    <property type="project" value="TreeGrafter"/>
</dbReference>
<dbReference type="OrthoDB" id="306707at2"/>
<keyword evidence="1" id="KW-0378">Hydrolase</keyword>
<gene>
    <name evidence="1" type="ORF">EDX97_10105</name>
</gene>
<reference evidence="1 2" key="1">
    <citation type="submission" date="2018-11" db="EMBL/GenBank/DDBJ databases">
        <title>Clostridium sp. nov., a member of the family Erysipelotrichaceae isolated from pig faeces.</title>
        <authorList>
            <person name="Chang Y.-H."/>
        </authorList>
    </citation>
    <scope>NUCLEOTIDE SEQUENCE [LARGE SCALE GENOMIC DNA]</scope>
    <source>
        <strain evidence="1 2">YH-panp20</strain>
    </source>
</reference>
<dbReference type="GO" id="GO:0000287">
    <property type="term" value="F:magnesium ion binding"/>
    <property type="evidence" value="ECO:0007669"/>
    <property type="project" value="TreeGrafter"/>
</dbReference>
<organism evidence="1 2">
    <name type="scientific">Absicoccus porci</name>
    <dbReference type="NCBI Taxonomy" id="2486576"/>
    <lineage>
        <taxon>Bacteria</taxon>
        <taxon>Bacillati</taxon>
        <taxon>Bacillota</taxon>
        <taxon>Erysipelotrichia</taxon>
        <taxon>Erysipelotrichales</taxon>
        <taxon>Erysipelotrichaceae</taxon>
        <taxon>Absicoccus</taxon>
    </lineage>
</organism>
<dbReference type="PANTHER" id="PTHR10000:SF8">
    <property type="entry name" value="HAD SUPERFAMILY HYDROLASE-LIKE, TYPE 3"/>
    <property type="match status" value="1"/>
</dbReference>
<dbReference type="PANTHER" id="PTHR10000">
    <property type="entry name" value="PHOSPHOSERINE PHOSPHATASE"/>
    <property type="match status" value="1"/>
</dbReference>
<dbReference type="Gene3D" id="3.30.1240.10">
    <property type="match status" value="1"/>
</dbReference>
<dbReference type="Proteomes" id="UP000276568">
    <property type="component" value="Unassembled WGS sequence"/>
</dbReference>
<dbReference type="AlphaFoldDB" id="A0A3N0HYX9"/>
<comment type="caution">
    <text evidence="1">The sequence shown here is derived from an EMBL/GenBank/DDBJ whole genome shotgun (WGS) entry which is preliminary data.</text>
</comment>
<dbReference type="Gene3D" id="3.40.50.1000">
    <property type="entry name" value="HAD superfamily/HAD-like"/>
    <property type="match status" value="1"/>
</dbReference>
<protein>
    <submittedName>
        <fullName evidence="1">HAD-IIB family hydrolase</fullName>
    </submittedName>
</protein>
<name>A0A3N0HYX9_9FIRM</name>
<evidence type="ECO:0000313" key="2">
    <source>
        <dbReference type="Proteomes" id="UP000276568"/>
    </source>
</evidence>
<dbReference type="InterPro" id="IPR036412">
    <property type="entry name" value="HAD-like_sf"/>
</dbReference>
<dbReference type="InterPro" id="IPR023214">
    <property type="entry name" value="HAD_sf"/>
</dbReference>